<dbReference type="PANTHER" id="PTHR13743:SF112">
    <property type="entry name" value="BEACH DOMAIN-CONTAINING PROTEIN"/>
    <property type="match status" value="1"/>
</dbReference>
<evidence type="ECO:0000256" key="3">
    <source>
        <dbReference type="ARBA" id="ARBA00022771"/>
    </source>
</evidence>
<dbReference type="Gene3D" id="2.60.40.10">
    <property type="entry name" value="Immunoglobulins"/>
    <property type="match status" value="1"/>
</dbReference>
<keyword evidence="1" id="KW-0479">Metal-binding</keyword>
<feature type="non-terminal residue" evidence="10">
    <location>
        <position position="842"/>
    </location>
</feature>
<dbReference type="SUPFAM" id="SSF101898">
    <property type="entry name" value="NHL repeat"/>
    <property type="match status" value="1"/>
</dbReference>
<organism evidence="10 11">
    <name type="scientific">Geodia barretti</name>
    <name type="common">Barrett's horny sponge</name>
    <dbReference type="NCBI Taxonomy" id="519541"/>
    <lineage>
        <taxon>Eukaryota</taxon>
        <taxon>Metazoa</taxon>
        <taxon>Porifera</taxon>
        <taxon>Demospongiae</taxon>
        <taxon>Heteroscleromorpha</taxon>
        <taxon>Tetractinellida</taxon>
        <taxon>Astrophorina</taxon>
        <taxon>Geodiidae</taxon>
        <taxon>Geodia</taxon>
    </lineage>
</organism>
<protein>
    <submittedName>
        <fullName evidence="10">Neurobeachin-like protein 1</fullName>
    </submittedName>
</protein>
<dbReference type="InterPro" id="IPR013783">
    <property type="entry name" value="Ig-like_fold"/>
</dbReference>
<dbReference type="InterPro" id="IPR014756">
    <property type="entry name" value="Ig_E-set"/>
</dbReference>
<evidence type="ECO:0000256" key="2">
    <source>
        <dbReference type="ARBA" id="ARBA00022737"/>
    </source>
</evidence>
<dbReference type="InterPro" id="IPR017868">
    <property type="entry name" value="Filamin/ABP280_repeat-like"/>
</dbReference>
<dbReference type="InterPro" id="IPR001298">
    <property type="entry name" value="Filamin/ABP280_rpt"/>
</dbReference>
<dbReference type="GO" id="GO:0008104">
    <property type="term" value="P:intracellular protein localization"/>
    <property type="evidence" value="ECO:0007669"/>
    <property type="project" value="TreeGrafter"/>
</dbReference>
<dbReference type="Pfam" id="PF00630">
    <property type="entry name" value="Filamin"/>
    <property type="match status" value="1"/>
</dbReference>
<dbReference type="GO" id="GO:0019901">
    <property type="term" value="F:protein kinase binding"/>
    <property type="evidence" value="ECO:0007669"/>
    <property type="project" value="TreeGrafter"/>
</dbReference>
<dbReference type="SMART" id="SM00336">
    <property type="entry name" value="BBOX"/>
    <property type="match status" value="1"/>
</dbReference>
<gene>
    <name evidence="10" type="ORF">GBAR_LOCUS18650</name>
</gene>
<dbReference type="Gene3D" id="3.30.160.60">
    <property type="entry name" value="Classic Zinc Finger"/>
    <property type="match status" value="1"/>
</dbReference>
<dbReference type="EMBL" id="CASHTH010002640">
    <property type="protein sequence ID" value="CAI8033065.1"/>
    <property type="molecule type" value="Genomic_DNA"/>
</dbReference>
<dbReference type="AlphaFoldDB" id="A0AA35SMZ0"/>
<dbReference type="Pfam" id="PF17170">
    <property type="entry name" value="DUF5128"/>
    <property type="match status" value="1"/>
</dbReference>
<dbReference type="GO" id="GO:0005829">
    <property type="term" value="C:cytosol"/>
    <property type="evidence" value="ECO:0007669"/>
    <property type="project" value="TreeGrafter"/>
</dbReference>
<dbReference type="CDD" id="cd05819">
    <property type="entry name" value="NHL"/>
    <property type="match status" value="1"/>
</dbReference>
<dbReference type="PROSITE" id="PS50119">
    <property type="entry name" value="ZF_BBOX"/>
    <property type="match status" value="1"/>
</dbReference>
<evidence type="ECO:0000313" key="11">
    <source>
        <dbReference type="Proteomes" id="UP001174909"/>
    </source>
</evidence>
<feature type="coiled-coil region" evidence="8">
    <location>
        <begin position="370"/>
        <end position="400"/>
    </location>
</feature>
<dbReference type="GO" id="GO:0016020">
    <property type="term" value="C:membrane"/>
    <property type="evidence" value="ECO:0007669"/>
    <property type="project" value="TreeGrafter"/>
</dbReference>
<dbReference type="PROSITE" id="PS50194">
    <property type="entry name" value="FILAMIN_REPEAT"/>
    <property type="match status" value="1"/>
</dbReference>
<dbReference type="InterPro" id="IPR000315">
    <property type="entry name" value="Znf_B-box"/>
</dbReference>
<keyword evidence="4" id="KW-0862">Zinc</keyword>
<dbReference type="InterPro" id="IPR036322">
    <property type="entry name" value="WD40_repeat_dom_sf"/>
</dbReference>
<dbReference type="PROSITE" id="PS51125">
    <property type="entry name" value="NHL"/>
    <property type="match status" value="2"/>
</dbReference>
<dbReference type="GO" id="GO:0008270">
    <property type="term" value="F:zinc ion binding"/>
    <property type="evidence" value="ECO:0007669"/>
    <property type="project" value="UniProtKB-KW"/>
</dbReference>
<reference evidence="10" key="1">
    <citation type="submission" date="2023-03" db="EMBL/GenBank/DDBJ databases">
        <authorList>
            <person name="Steffen K."/>
            <person name="Cardenas P."/>
        </authorList>
    </citation>
    <scope>NUCLEOTIDE SEQUENCE</scope>
</reference>
<evidence type="ECO:0000256" key="5">
    <source>
        <dbReference type="PROSITE-ProRule" id="PRU00024"/>
    </source>
</evidence>
<dbReference type="SUPFAM" id="SSF57845">
    <property type="entry name" value="B-box zinc-binding domain"/>
    <property type="match status" value="1"/>
</dbReference>
<dbReference type="SMART" id="SM00320">
    <property type="entry name" value="WD40"/>
    <property type="match status" value="3"/>
</dbReference>
<dbReference type="InterPro" id="IPR001258">
    <property type="entry name" value="NHL_repeat"/>
</dbReference>
<dbReference type="InterPro" id="IPR001680">
    <property type="entry name" value="WD40_rpt"/>
</dbReference>
<dbReference type="Pfam" id="PF20426">
    <property type="entry name" value="NBCH_WD40"/>
    <property type="match status" value="1"/>
</dbReference>
<dbReference type="SUPFAM" id="SSF50978">
    <property type="entry name" value="WD40 repeat-like"/>
    <property type="match status" value="1"/>
</dbReference>
<dbReference type="Pfam" id="PF00643">
    <property type="entry name" value="zf-B_box"/>
    <property type="match status" value="1"/>
</dbReference>
<dbReference type="Proteomes" id="UP001174909">
    <property type="component" value="Unassembled WGS sequence"/>
</dbReference>
<sequence>SRWQTVAGPFSQDLPVSHNLFILSPNNKLLVTCGHWDNSFRVFSIERSKLLARIEHHEDVVMCMALDRVGTGDHLITGSRDTTCVVWRFGSNEVYDHPLQTLYGHDSEVTCVDISTELDMTVSGAKDGTCIIHTVQRGHYMHTLLPRKERHKCVVRHALISPLGRLLVYTEDKLARSKDIQCQLKPPCLHLYSVNAALITEKDLSECLNDVVIVENFIITGNARGFLTFRDLFTNKFLPTENGEELQFHRRISSSGSQRAVCSRHAGELLKMYCFDCQKRVCRDCTTSEHKEHKCGFMNSHDVAKKEIMSTLEPVKEFNSSVLEALGEVQWSKGAVVSQGKAVEQMICDSFEKLQVILEQRKETLLQHSREIVEGKAQVLEDQEKEMKEAQSEMTELISYVDKTASKTSAEQFAAMKDDLCTQMLELMHKNRKLYLRPKEVANTAIHNVQPEMLARLLEESSEVYEFQPDPSRCILQGAGLEAATTNQEARFTLDLVDVQGHICQTKQAVRAELKSEVEENSTTIKATLLNHSSPTYELGYVPVQRGRHVLSVHVNNIDIASFKVFVQYPPTQLDKPTTMINGVLPNRVALSPDGLLYVSESQHSRISIFSRDGSKVRSIGMIGSPPFGYTRTTGTAVHSNGDVYVSTFASKVYRLNKKGEVIGCVGKEGTGNGEFKWADGIKIFNDQLYVCDYGNSRINVFDLDLGFVRTFGKATEGPGKLTNPADLALDSRGNVYVADYSSHKVVVFSADGSYLSEFGGHGEENGRLKSPVGICTTPHYVYVSEQGNNRISIFHTSGQFVGTLCKAGSGEGELNYPWGIAVDQDGFLFICDSKNNRIQIF</sequence>
<comment type="caution">
    <text evidence="10">The sequence shown here is derived from an EMBL/GenBank/DDBJ whole genome shotgun (WGS) entry which is preliminary data.</text>
</comment>
<evidence type="ECO:0000259" key="9">
    <source>
        <dbReference type="PROSITE" id="PS50119"/>
    </source>
</evidence>
<keyword evidence="2" id="KW-0677">Repeat</keyword>
<evidence type="ECO:0000313" key="10">
    <source>
        <dbReference type="EMBL" id="CAI8033065.1"/>
    </source>
</evidence>
<evidence type="ECO:0000256" key="8">
    <source>
        <dbReference type="SAM" id="Coils"/>
    </source>
</evidence>
<dbReference type="PANTHER" id="PTHR13743">
    <property type="entry name" value="BEIGE/BEACH-RELATED"/>
    <property type="match status" value="1"/>
</dbReference>
<feature type="domain" description="B box-type" evidence="9">
    <location>
        <begin position="257"/>
        <end position="306"/>
    </location>
</feature>
<keyword evidence="3 5" id="KW-0863">Zinc-finger</keyword>
<keyword evidence="11" id="KW-1185">Reference proteome</keyword>
<dbReference type="InterPro" id="IPR015943">
    <property type="entry name" value="WD40/YVTN_repeat-like_dom_sf"/>
</dbReference>
<dbReference type="SMART" id="SM00557">
    <property type="entry name" value="IG_FLMN"/>
    <property type="match status" value="1"/>
</dbReference>
<evidence type="ECO:0000256" key="1">
    <source>
        <dbReference type="ARBA" id="ARBA00022723"/>
    </source>
</evidence>
<evidence type="ECO:0000256" key="4">
    <source>
        <dbReference type="ARBA" id="ARBA00022833"/>
    </source>
</evidence>
<dbReference type="InterPro" id="IPR046851">
    <property type="entry name" value="NBCH_WD40"/>
</dbReference>
<dbReference type="Pfam" id="PF01436">
    <property type="entry name" value="NHL"/>
    <property type="match status" value="1"/>
</dbReference>
<proteinExistence type="predicted"/>
<name>A0AA35SMZ0_GEOBA</name>
<dbReference type="SUPFAM" id="SSF81296">
    <property type="entry name" value="E set domains"/>
    <property type="match status" value="1"/>
</dbReference>
<dbReference type="Gene3D" id="2.130.10.10">
    <property type="entry name" value="YVTN repeat-like/Quinoprotein amine dehydrogenase"/>
    <property type="match status" value="1"/>
</dbReference>
<feature type="repeat" description="NHL" evidence="7">
    <location>
        <begin position="802"/>
        <end position="842"/>
    </location>
</feature>
<dbReference type="InterPro" id="IPR050865">
    <property type="entry name" value="BEACH_Domain"/>
</dbReference>
<dbReference type="Gene3D" id="2.120.10.30">
    <property type="entry name" value="TolB, C-terminal domain"/>
    <property type="match status" value="2"/>
</dbReference>
<feature type="repeat" description="NHL" evidence="7">
    <location>
        <begin position="709"/>
        <end position="752"/>
    </location>
</feature>
<evidence type="ECO:0000256" key="6">
    <source>
        <dbReference type="PROSITE-ProRule" id="PRU00087"/>
    </source>
</evidence>
<feature type="repeat" description="Filamin" evidence="6">
    <location>
        <begin position="466"/>
        <end position="569"/>
    </location>
</feature>
<dbReference type="InterPro" id="IPR011042">
    <property type="entry name" value="6-blade_b-propeller_TolB-like"/>
</dbReference>
<accession>A0AA35SMZ0</accession>
<evidence type="ECO:0000256" key="7">
    <source>
        <dbReference type="PROSITE-ProRule" id="PRU00504"/>
    </source>
</evidence>
<keyword evidence="8" id="KW-0175">Coiled coil</keyword>